<evidence type="ECO:0000313" key="2">
    <source>
        <dbReference type="Proteomes" id="UP000284751"/>
    </source>
</evidence>
<protein>
    <submittedName>
        <fullName evidence="1">Uncharacterized protein</fullName>
    </submittedName>
</protein>
<dbReference type="Proteomes" id="UP000284751">
    <property type="component" value="Unassembled WGS sequence"/>
</dbReference>
<gene>
    <name evidence="1" type="ORF">DWY99_06845</name>
</gene>
<comment type="caution">
    <text evidence="1">The sequence shown here is derived from an EMBL/GenBank/DDBJ whole genome shotgun (WGS) entry which is preliminary data.</text>
</comment>
<organism evidence="1 2">
    <name type="scientific">[Clostridium] leptum</name>
    <dbReference type="NCBI Taxonomy" id="1535"/>
    <lineage>
        <taxon>Bacteria</taxon>
        <taxon>Bacillati</taxon>
        <taxon>Bacillota</taxon>
        <taxon>Clostridia</taxon>
        <taxon>Eubacteriales</taxon>
        <taxon>Oscillospiraceae</taxon>
        <taxon>Oscillospiraceae incertae sedis</taxon>
    </lineage>
</organism>
<dbReference type="EMBL" id="QRTC01000022">
    <property type="protein sequence ID" value="RGQ40915.1"/>
    <property type="molecule type" value="Genomic_DNA"/>
</dbReference>
<name>A0A412AXM6_9FIRM</name>
<reference evidence="1 2" key="1">
    <citation type="submission" date="2018-08" db="EMBL/GenBank/DDBJ databases">
        <title>A genome reference for cultivated species of the human gut microbiota.</title>
        <authorList>
            <person name="Zou Y."/>
            <person name="Xue W."/>
            <person name="Luo G."/>
        </authorList>
    </citation>
    <scope>NUCLEOTIDE SEQUENCE [LARGE SCALE GENOMIC DNA]</scope>
    <source>
        <strain evidence="1 2">AF28-26</strain>
    </source>
</reference>
<proteinExistence type="predicted"/>
<evidence type="ECO:0000313" key="1">
    <source>
        <dbReference type="EMBL" id="RGQ40915.1"/>
    </source>
</evidence>
<accession>A0A412AXM6</accession>
<dbReference type="AlphaFoldDB" id="A0A412AXM6"/>
<sequence>MSNVSNADYIASIEQSASAIGAKLDSSVVKSVFERYGAHDIEDLNPSDLPEVFNEIYAIEADLAKANRPE</sequence>